<dbReference type="HOGENOM" id="CLU_1479220_0_0_9"/>
<dbReference type="GeneID" id="93080864"/>
<keyword evidence="3" id="KW-1185">Reference proteome</keyword>
<keyword evidence="1" id="KW-0732">Signal</keyword>
<dbReference type="AlphaFoldDB" id="A7Z516"/>
<evidence type="ECO:0000313" key="3">
    <source>
        <dbReference type="Proteomes" id="UP000001120"/>
    </source>
</evidence>
<feature type="signal peptide" evidence="1">
    <location>
        <begin position="1"/>
        <end position="24"/>
    </location>
</feature>
<dbReference type="KEGG" id="bay:RBAM_017290"/>
<proteinExistence type="predicted"/>
<gene>
    <name evidence="2" type="ordered locus">RBAM_017290</name>
</gene>
<dbReference type="EMBL" id="CP000560">
    <property type="protein sequence ID" value="ABS74092.2"/>
    <property type="molecule type" value="Genomic_DNA"/>
</dbReference>
<evidence type="ECO:0000256" key="1">
    <source>
        <dbReference type="SAM" id="SignalP"/>
    </source>
</evidence>
<protein>
    <submittedName>
        <fullName evidence="2">Uncharacterized protein</fullName>
    </submittedName>
</protein>
<sequence length="209" mass="22274">MKTKIVSLLLVLSLVCGFALPSYAKTSMNEKVKTNVSGMNVISQSEGEASYTIEYGGKQYFIDQKTLDKGTSKESIKVDQYLLTDGHRTLVDSATVNISDESSEMSTLAKCRGKQGVSVAIPIVKVSMNSCVIKKFLDIVEDADGMAGAIAGIAALIKKIPGISVYAGAIAGAMFAGKYAIKKVSDNGKYGISYNWIIGTPVVVPWRNG</sequence>
<feature type="chain" id="PRO_5021373849" evidence="1">
    <location>
        <begin position="25"/>
        <end position="209"/>
    </location>
</feature>
<reference evidence="2 3" key="1">
    <citation type="journal article" date="2007" name="Nat. Biotechnol.">
        <title>Comparative analysis of the complete genome sequence of the plant growth-promoting bacterium Bacillus amyloliquefaciens FZB42.</title>
        <authorList>
            <person name="Chen X.H."/>
            <person name="Koumoutsi A."/>
            <person name="Scholz R."/>
            <person name="Eisenreich A."/>
            <person name="Schneider K."/>
            <person name="Heinemeyer I."/>
            <person name="Morgenstern B."/>
            <person name="Voss B."/>
            <person name="Hess W.R."/>
            <person name="Reva O."/>
            <person name="Junge H."/>
            <person name="Voigt B."/>
            <person name="Jungblut P.R."/>
            <person name="Vater J."/>
            <person name="Sussmuth R."/>
            <person name="Liesegang H."/>
            <person name="Strittmatter A."/>
            <person name="Gottschalk G."/>
            <person name="Borriss R."/>
        </authorList>
    </citation>
    <scope>NUCLEOTIDE SEQUENCE [LARGE SCALE GENOMIC DNA]</scope>
    <source>
        <strain evidence="3">DSM 23117 / BGSC 10A6 / LMG 26770 / FZB42</strain>
    </source>
</reference>
<dbReference type="Proteomes" id="UP000001120">
    <property type="component" value="Chromosome"/>
</dbReference>
<evidence type="ECO:0000313" key="2">
    <source>
        <dbReference type="EMBL" id="ABS74092.2"/>
    </source>
</evidence>
<accession>A7Z516</accession>
<organism evidence="2 3">
    <name type="scientific">Bacillus velezensis (strain DSM 23117 / BGSC 10A6 / LMG 26770 / FZB42)</name>
    <name type="common">Bacillus amyloliquefaciens subsp. plantarum</name>
    <dbReference type="NCBI Taxonomy" id="326423"/>
    <lineage>
        <taxon>Bacteria</taxon>
        <taxon>Bacillati</taxon>
        <taxon>Bacillota</taxon>
        <taxon>Bacilli</taxon>
        <taxon>Bacillales</taxon>
        <taxon>Bacillaceae</taxon>
        <taxon>Bacillus</taxon>
        <taxon>Bacillus amyloliquefaciens group</taxon>
    </lineage>
</organism>
<dbReference type="RefSeq" id="WP_041482194.1">
    <property type="nucleotide sequence ID" value="NC_009725.2"/>
</dbReference>
<name>A7Z516_BACVZ</name>